<dbReference type="BioCyc" id="SCEL448385:SCE_RS12130-MONOMER"/>
<gene>
    <name evidence="3" type="ordered locus">sce2366</name>
</gene>
<evidence type="ECO:0000313" key="3">
    <source>
        <dbReference type="EMBL" id="CAN92525.1"/>
    </source>
</evidence>
<dbReference type="AlphaFoldDB" id="A9G1M2"/>
<dbReference type="HOGENOM" id="CLU_762684_0_0_7"/>
<feature type="region of interest" description="Disordered" evidence="1">
    <location>
        <begin position="134"/>
        <end position="194"/>
    </location>
</feature>
<dbReference type="OrthoDB" id="5512572at2"/>
<name>A9G1M2_SORC5</name>
<sequence>MSAPAVRALVSALGACAALTLTGVPRARAECDRAAADVSWVRLAGAEGRCPSASRFRAEISRRLGRELVTTGKAASIEAVVQGQPGAWSATIRTELCDGAPPTVRELSDDRQSCDGIVAAAAVHILLATDPEAGLAPPSAEAPHPPLASEAPRPPPLPARPPAAERAPEPPFPWPAQAQTPPPPAEGPPPPRLAVSWRGFASTGIVPSPGFGVALSGEWSILPRWTLETGALWLPEQHAARRTFAFGLTAGWLGACFEMVRSRSVAFGLCGRAVAGAIYAVIYGDDDVPPTILPTDVGARAWLSLGAGTRLGVRVIGPLRLETGIDLFVPVTRYDFQLEGGLPTGLEQAALAAAVFGGVGLTF</sequence>
<feature type="chain" id="PRO_5002738655" evidence="2">
    <location>
        <begin position="18"/>
        <end position="363"/>
    </location>
</feature>
<dbReference type="KEGG" id="scl:sce2366"/>
<proteinExistence type="predicted"/>
<accession>A9G1M2</accession>
<organism evidence="3 4">
    <name type="scientific">Sorangium cellulosum (strain So ce56)</name>
    <name type="common">Polyangium cellulosum (strain So ce56)</name>
    <dbReference type="NCBI Taxonomy" id="448385"/>
    <lineage>
        <taxon>Bacteria</taxon>
        <taxon>Pseudomonadati</taxon>
        <taxon>Myxococcota</taxon>
        <taxon>Polyangia</taxon>
        <taxon>Polyangiales</taxon>
        <taxon>Polyangiaceae</taxon>
        <taxon>Sorangium</taxon>
    </lineage>
</organism>
<dbReference type="Proteomes" id="UP000002139">
    <property type="component" value="Chromosome"/>
</dbReference>
<evidence type="ECO:0000256" key="1">
    <source>
        <dbReference type="SAM" id="MobiDB-lite"/>
    </source>
</evidence>
<feature type="compositionally biased region" description="Pro residues" evidence="1">
    <location>
        <begin position="169"/>
        <end position="192"/>
    </location>
</feature>
<feature type="compositionally biased region" description="Pro residues" evidence="1">
    <location>
        <begin position="152"/>
        <end position="161"/>
    </location>
</feature>
<keyword evidence="2" id="KW-0732">Signal</keyword>
<evidence type="ECO:0000313" key="4">
    <source>
        <dbReference type="Proteomes" id="UP000002139"/>
    </source>
</evidence>
<dbReference type="RefSeq" id="WP_012234998.1">
    <property type="nucleotide sequence ID" value="NC_010162.1"/>
</dbReference>
<feature type="signal peptide" evidence="2">
    <location>
        <begin position="1"/>
        <end position="17"/>
    </location>
</feature>
<protein>
    <submittedName>
        <fullName evidence="3">Secreted protein</fullName>
    </submittedName>
</protein>
<dbReference type="STRING" id="448385.sce2366"/>
<dbReference type="EMBL" id="AM746676">
    <property type="protein sequence ID" value="CAN92525.1"/>
    <property type="molecule type" value="Genomic_DNA"/>
</dbReference>
<reference evidence="3 4" key="1">
    <citation type="journal article" date="2007" name="Nat. Biotechnol.">
        <title>Complete genome sequence of the myxobacterium Sorangium cellulosum.</title>
        <authorList>
            <person name="Schneiker S."/>
            <person name="Perlova O."/>
            <person name="Kaiser O."/>
            <person name="Gerth K."/>
            <person name="Alici A."/>
            <person name="Altmeyer M.O."/>
            <person name="Bartels D."/>
            <person name="Bekel T."/>
            <person name="Beyer S."/>
            <person name="Bode E."/>
            <person name="Bode H.B."/>
            <person name="Bolten C.J."/>
            <person name="Choudhuri J.V."/>
            <person name="Doss S."/>
            <person name="Elnakady Y.A."/>
            <person name="Frank B."/>
            <person name="Gaigalat L."/>
            <person name="Goesmann A."/>
            <person name="Groeger C."/>
            <person name="Gross F."/>
            <person name="Jelsbak L."/>
            <person name="Jelsbak L."/>
            <person name="Kalinowski J."/>
            <person name="Kegler C."/>
            <person name="Knauber T."/>
            <person name="Konietzny S."/>
            <person name="Kopp M."/>
            <person name="Krause L."/>
            <person name="Krug D."/>
            <person name="Linke B."/>
            <person name="Mahmud T."/>
            <person name="Martinez-Arias R."/>
            <person name="McHardy A.C."/>
            <person name="Merai M."/>
            <person name="Meyer F."/>
            <person name="Mormann S."/>
            <person name="Munoz-Dorado J."/>
            <person name="Perez J."/>
            <person name="Pradella S."/>
            <person name="Rachid S."/>
            <person name="Raddatz G."/>
            <person name="Rosenau F."/>
            <person name="Rueckert C."/>
            <person name="Sasse F."/>
            <person name="Scharfe M."/>
            <person name="Schuster S.C."/>
            <person name="Suen G."/>
            <person name="Treuner-Lange A."/>
            <person name="Velicer G.J."/>
            <person name="Vorholter F.-J."/>
            <person name="Weissman K.J."/>
            <person name="Welch R.D."/>
            <person name="Wenzel S.C."/>
            <person name="Whitworth D.E."/>
            <person name="Wilhelm S."/>
            <person name="Wittmann C."/>
            <person name="Bloecker H."/>
            <person name="Puehler A."/>
            <person name="Mueller R."/>
        </authorList>
    </citation>
    <scope>NUCLEOTIDE SEQUENCE [LARGE SCALE GENOMIC DNA]</scope>
    <source>
        <strain evidence="4">So ce56</strain>
    </source>
</reference>
<evidence type="ECO:0000256" key="2">
    <source>
        <dbReference type="SAM" id="SignalP"/>
    </source>
</evidence>
<keyword evidence="4" id="KW-1185">Reference proteome</keyword>